<dbReference type="InterPro" id="IPR012340">
    <property type="entry name" value="NA-bd_OB-fold"/>
</dbReference>
<dbReference type="KEGG" id="grc:GI584_02125"/>
<dbReference type="AlphaFoldDB" id="A0A5Q2TFL5"/>
<keyword evidence="3" id="KW-0645">Protease</keyword>
<organism evidence="3 4">
    <name type="scientific">Gracilibacillus salitolerans</name>
    <dbReference type="NCBI Taxonomy" id="2663022"/>
    <lineage>
        <taxon>Bacteria</taxon>
        <taxon>Bacillati</taxon>
        <taxon>Bacillota</taxon>
        <taxon>Bacilli</taxon>
        <taxon>Bacillales</taxon>
        <taxon>Bacillaceae</taxon>
        <taxon>Gracilibacillus</taxon>
    </lineage>
</organism>
<accession>A0A5Q2TFL5</accession>
<dbReference type="Gene3D" id="2.40.50.140">
    <property type="entry name" value="Nucleic acid-binding proteins"/>
    <property type="match status" value="1"/>
</dbReference>
<dbReference type="EMBL" id="CP045915">
    <property type="protein sequence ID" value="QGH32921.1"/>
    <property type="molecule type" value="Genomic_DNA"/>
</dbReference>
<evidence type="ECO:0000313" key="4">
    <source>
        <dbReference type="Proteomes" id="UP000339690"/>
    </source>
</evidence>
<dbReference type="InterPro" id="IPR058653">
    <property type="entry name" value="NfeD2_TM"/>
</dbReference>
<name>A0A5Q2TFL5_9BACI</name>
<dbReference type="GO" id="GO:0008233">
    <property type="term" value="F:peptidase activity"/>
    <property type="evidence" value="ECO:0007669"/>
    <property type="project" value="UniProtKB-KW"/>
</dbReference>
<keyword evidence="1" id="KW-1133">Transmembrane helix</keyword>
<dbReference type="Proteomes" id="UP000339690">
    <property type="component" value="Chromosome"/>
</dbReference>
<keyword evidence="3" id="KW-0378">Hydrolase</keyword>
<protein>
    <submittedName>
        <fullName evidence="3">Protease</fullName>
    </submittedName>
</protein>
<feature type="transmembrane region" description="Helical" evidence="1">
    <location>
        <begin position="13"/>
        <end position="32"/>
    </location>
</feature>
<dbReference type="GO" id="GO:0006508">
    <property type="term" value="P:proteolysis"/>
    <property type="evidence" value="ECO:0007669"/>
    <property type="project" value="UniProtKB-KW"/>
</dbReference>
<proteinExistence type="predicted"/>
<keyword evidence="4" id="KW-1185">Reference proteome</keyword>
<gene>
    <name evidence="3" type="ORF">GI584_02125</name>
</gene>
<keyword evidence="1" id="KW-0472">Membrane</keyword>
<evidence type="ECO:0000256" key="1">
    <source>
        <dbReference type="SAM" id="Phobius"/>
    </source>
</evidence>
<feature type="transmembrane region" description="Helical" evidence="1">
    <location>
        <begin position="78"/>
        <end position="99"/>
    </location>
</feature>
<keyword evidence="1" id="KW-0812">Transmembrane</keyword>
<evidence type="ECO:0000259" key="2">
    <source>
        <dbReference type="Pfam" id="PF25842"/>
    </source>
</evidence>
<feature type="transmembrane region" description="Helical" evidence="1">
    <location>
        <begin position="53"/>
        <end position="72"/>
    </location>
</feature>
<evidence type="ECO:0000313" key="3">
    <source>
        <dbReference type="EMBL" id="QGH32921.1"/>
    </source>
</evidence>
<sequence>MSSGGVHIGVLDIYWWLLWGSLGFAIISLLLGNVLDGLLDSLFDSLGEFFNPLLVFGTLSVVGGSGVLLTKYSSLGEIYVLLISLLIGIGAYLLIYYFLVIPLSNAESSTSISVHDLEGKVGEVITTIPAQGMGEVFISSTSGSRNETAVSFDKKIIKQGQQIVVVQVKDHVLYVSEIDEM</sequence>
<reference evidence="3 4" key="1">
    <citation type="submission" date="2019-11" db="EMBL/GenBank/DDBJ databases">
        <title>Gracilibacillus salitolerans sp. nov., a moderate halophile isolated from a saline soil in northwest China.</title>
        <authorList>
            <person name="Gan L."/>
        </authorList>
    </citation>
    <scope>NUCLEOTIDE SEQUENCE [LARGE SCALE GENOMIC DNA]</scope>
    <source>
        <strain evidence="3 4">SCU50</strain>
    </source>
</reference>
<feature type="domain" description="Membrane protein NfeD2 N-terminal transmembrane" evidence="2">
    <location>
        <begin position="12"/>
        <end position="108"/>
    </location>
</feature>
<dbReference type="Pfam" id="PF25842">
    <property type="entry name" value="NfeD_TM"/>
    <property type="match status" value="1"/>
</dbReference>